<gene>
    <name evidence="1" type="ORF">KPL78_05365</name>
</gene>
<dbReference type="RefSeq" id="WP_219761892.1">
    <property type="nucleotide sequence ID" value="NZ_JAHYBZ010000002.1"/>
</dbReference>
<evidence type="ECO:0000313" key="2">
    <source>
        <dbReference type="Proteomes" id="UP001196565"/>
    </source>
</evidence>
<organism evidence="1 2">
    <name type="scientific">Roseomonas alba</name>
    <dbReference type="NCBI Taxonomy" id="2846776"/>
    <lineage>
        <taxon>Bacteria</taxon>
        <taxon>Pseudomonadati</taxon>
        <taxon>Pseudomonadota</taxon>
        <taxon>Alphaproteobacteria</taxon>
        <taxon>Acetobacterales</taxon>
        <taxon>Roseomonadaceae</taxon>
        <taxon>Roseomonas</taxon>
    </lineage>
</organism>
<keyword evidence="2" id="KW-1185">Reference proteome</keyword>
<reference evidence="1 2" key="1">
    <citation type="submission" date="2021-07" db="EMBL/GenBank/DDBJ databases">
        <authorList>
            <person name="So Y."/>
        </authorList>
    </citation>
    <scope>NUCLEOTIDE SEQUENCE [LARGE SCALE GENOMIC DNA]</scope>
    <source>
        <strain evidence="1 2">HJA6</strain>
    </source>
</reference>
<accession>A0ABS7A4M1</accession>
<name>A0ABS7A4M1_9PROT</name>
<dbReference type="Gene3D" id="3.40.190.10">
    <property type="entry name" value="Periplasmic binding protein-like II"/>
    <property type="match status" value="1"/>
</dbReference>
<protein>
    <submittedName>
        <fullName evidence="1">ABC transporter substrate-binding protein</fullName>
    </submittedName>
</protein>
<sequence length="266" mass="28733">MTRRALTAAFGDYPHTAALPASDLIQLDRIPVTPISKAFAPMVRELRYDVSEMAIATFLMAKEAGVPITLLPVVMARRFQEGALLCRADRGIRGPIDLPGMRVGVRAYSQTTGMWIRGVLSDSFGITPDAIAWTTFEDAHVPSFRDPAFCSRAPAGSDMTAMLREGALDAAIFGNDLPEGFVPVFPDVAAAARDFEARYGFEPVNHMLVVRSELARDATLAAELLRIFGAVATTREALDPAIALAGRWCAAQGLIARPLTAEEVWA</sequence>
<proteinExistence type="predicted"/>
<evidence type="ECO:0000313" key="1">
    <source>
        <dbReference type="EMBL" id="MBW6397267.1"/>
    </source>
</evidence>
<dbReference type="EMBL" id="JAHYBZ010000002">
    <property type="protein sequence ID" value="MBW6397267.1"/>
    <property type="molecule type" value="Genomic_DNA"/>
</dbReference>
<dbReference type="SUPFAM" id="SSF53850">
    <property type="entry name" value="Periplasmic binding protein-like II"/>
    <property type="match status" value="1"/>
</dbReference>
<comment type="caution">
    <text evidence="1">The sequence shown here is derived from an EMBL/GenBank/DDBJ whole genome shotgun (WGS) entry which is preliminary data.</text>
</comment>
<dbReference type="Proteomes" id="UP001196565">
    <property type="component" value="Unassembled WGS sequence"/>
</dbReference>